<protein>
    <submittedName>
        <fullName evidence="1">Uncharacterized protein</fullName>
    </submittedName>
</protein>
<dbReference type="EMBL" id="BTRK01000006">
    <property type="protein sequence ID" value="GMR60134.1"/>
    <property type="molecule type" value="Genomic_DNA"/>
</dbReference>
<feature type="non-terminal residue" evidence="1">
    <location>
        <position position="1"/>
    </location>
</feature>
<evidence type="ECO:0000313" key="2">
    <source>
        <dbReference type="Proteomes" id="UP001328107"/>
    </source>
</evidence>
<dbReference type="AlphaFoldDB" id="A0AAN5ID21"/>
<name>A0AAN5ID21_9BILA</name>
<keyword evidence="2" id="KW-1185">Reference proteome</keyword>
<reference evidence="2" key="1">
    <citation type="submission" date="2022-10" db="EMBL/GenBank/DDBJ databases">
        <title>Genome assembly of Pristionchus species.</title>
        <authorList>
            <person name="Yoshida K."/>
            <person name="Sommer R.J."/>
        </authorList>
    </citation>
    <scope>NUCLEOTIDE SEQUENCE [LARGE SCALE GENOMIC DNA]</scope>
    <source>
        <strain evidence="2">RS5460</strain>
    </source>
</reference>
<proteinExistence type="predicted"/>
<organism evidence="1 2">
    <name type="scientific">Pristionchus mayeri</name>
    <dbReference type="NCBI Taxonomy" id="1317129"/>
    <lineage>
        <taxon>Eukaryota</taxon>
        <taxon>Metazoa</taxon>
        <taxon>Ecdysozoa</taxon>
        <taxon>Nematoda</taxon>
        <taxon>Chromadorea</taxon>
        <taxon>Rhabditida</taxon>
        <taxon>Rhabditina</taxon>
        <taxon>Diplogasteromorpha</taxon>
        <taxon>Diplogasteroidea</taxon>
        <taxon>Neodiplogasteridae</taxon>
        <taxon>Pristionchus</taxon>
    </lineage>
</organism>
<dbReference type="Proteomes" id="UP001328107">
    <property type="component" value="Unassembled WGS sequence"/>
</dbReference>
<comment type="caution">
    <text evidence="1">The sequence shown here is derived from an EMBL/GenBank/DDBJ whole genome shotgun (WGS) entry which is preliminary data.</text>
</comment>
<accession>A0AAN5ID21</accession>
<gene>
    <name evidence="1" type="ORF">PMAYCL1PPCAC_30329</name>
</gene>
<sequence length="80" mass="9169">QVIIQGNLFCQSGWHRFIPNATVVVVRSDRGYSKPVKAISVNKRGKFEFFANVDQKWPGPATRVQIYLECTEENAKHCMK</sequence>
<evidence type="ECO:0000313" key="1">
    <source>
        <dbReference type="EMBL" id="GMR60134.1"/>
    </source>
</evidence>